<dbReference type="Proteomes" id="UP000886653">
    <property type="component" value="Unassembled WGS sequence"/>
</dbReference>
<evidence type="ECO:0000313" key="2">
    <source>
        <dbReference type="Proteomes" id="UP000886653"/>
    </source>
</evidence>
<gene>
    <name evidence="1" type="ORF">CROQUDRAFT_102729</name>
</gene>
<dbReference type="EMBL" id="MU168323">
    <property type="protein sequence ID" value="KAG0138874.1"/>
    <property type="molecule type" value="Genomic_DNA"/>
</dbReference>
<sequence length="73" mass="8077">MLTSICDTYSGDKAGSKKGFFAGETWKEVRSPRRAHFLWTGCEEEAGACLAAHLTVERLPPKLIKHPRATYGP</sequence>
<reference evidence="1" key="1">
    <citation type="submission" date="2013-11" db="EMBL/GenBank/DDBJ databases">
        <title>Genome sequence of the fusiform rust pathogen reveals effectors for host alternation and coevolution with pine.</title>
        <authorList>
            <consortium name="DOE Joint Genome Institute"/>
            <person name="Smith K."/>
            <person name="Pendleton A."/>
            <person name="Kubisiak T."/>
            <person name="Anderson C."/>
            <person name="Salamov A."/>
            <person name="Aerts A."/>
            <person name="Riley R."/>
            <person name="Clum A."/>
            <person name="Lindquist E."/>
            <person name="Ence D."/>
            <person name="Campbell M."/>
            <person name="Kronenberg Z."/>
            <person name="Feau N."/>
            <person name="Dhillon B."/>
            <person name="Hamelin R."/>
            <person name="Burleigh J."/>
            <person name="Smith J."/>
            <person name="Yandell M."/>
            <person name="Nelson C."/>
            <person name="Grigoriev I."/>
            <person name="Davis J."/>
        </authorList>
    </citation>
    <scope>NUCLEOTIDE SEQUENCE</scope>
    <source>
        <strain evidence="1">G11</strain>
    </source>
</reference>
<comment type="caution">
    <text evidence="1">The sequence shown here is derived from an EMBL/GenBank/DDBJ whole genome shotgun (WGS) entry which is preliminary data.</text>
</comment>
<evidence type="ECO:0000313" key="1">
    <source>
        <dbReference type="EMBL" id="KAG0138874.1"/>
    </source>
</evidence>
<organism evidence="1 2">
    <name type="scientific">Cronartium quercuum f. sp. fusiforme G11</name>
    <dbReference type="NCBI Taxonomy" id="708437"/>
    <lineage>
        <taxon>Eukaryota</taxon>
        <taxon>Fungi</taxon>
        <taxon>Dikarya</taxon>
        <taxon>Basidiomycota</taxon>
        <taxon>Pucciniomycotina</taxon>
        <taxon>Pucciniomycetes</taxon>
        <taxon>Pucciniales</taxon>
        <taxon>Coleosporiaceae</taxon>
        <taxon>Cronartium</taxon>
    </lineage>
</organism>
<accession>A0A9P6N749</accession>
<protein>
    <submittedName>
        <fullName evidence="1">Uncharacterized protein</fullName>
    </submittedName>
</protein>
<keyword evidence="2" id="KW-1185">Reference proteome</keyword>
<name>A0A9P6N749_9BASI</name>
<proteinExistence type="predicted"/>
<dbReference type="AlphaFoldDB" id="A0A9P6N749"/>